<dbReference type="InterPro" id="IPR008962">
    <property type="entry name" value="PapD-like_sf"/>
</dbReference>
<proteinExistence type="predicted"/>
<evidence type="ECO:0000259" key="3">
    <source>
        <dbReference type="PROSITE" id="PS50202"/>
    </source>
</evidence>
<evidence type="ECO:0000256" key="1">
    <source>
        <dbReference type="SAM" id="Coils"/>
    </source>
</evidence>
<dbReference type="AlphaFoldDB" id="A0A166EUM3"/>
<dbReference type="InterPro" id="IPR000535">
    <property type="entry name" value="MSP_dom"/>
</dbReference>
<accession>A0A166EUM3</accession>
<dbReference type="PROSITE" id="PS50202">
    <property type="entry name" value="MSP"/>
    <property type="match status" value="1"/>
</dbReference>
<dbReference type="Pfam" id="PF00635">
    <property type="entry name" value="Motile_Sperm"/>
    <property type="match status" value="1"/>
</dbReference>
<dbReference type="STRING" id="1314776.A0A166EUM3"/>
<protein>
    <recommendedName>
        <fullName evidence="3">MSP domain-containing protein</fullName>
    </recommendedName>
</protein>
<feature type="compositionally biased region" description="Low complexity" evidence="2">
    <location>
        <begin position="159"/>
        <end position="172"/>
    </location>
</feature>
<evidence type="ECO:0000256" key="2">
    <source>
        <dbReference type="SAM" id="MobiDB-lite"/>
    </source>
</evidence>
<reference evidence="4 5" key="1">
    <citation type="journal article" date="2016" name="Mol. Biol. Evol.">
        <title>Comparative Genomics of Early-Diverging Mushroom-Forming Fungi Provides Insights into the Origins of Lignocellulose Decay Capabilities.</title>
        <authorList>
            <person name="Nagy L.G."/>
            <person name="Riley R."/>
            <person name="Tritt A."/>
            <person name="Adam C."/>
            <person name="Daum C."/>
            <person name="Floudas D."/>
            <person name="Sun H."/>
            <person name="Yadav J.S."/>
            <person name="Pangilinan J."/>
            <person name="Larsson K.H."/>
            <person name="Matsuura K."/>
            <person name="Barry K."/>
            <person name="Labutti K."/>
            <person name="Kuo R."/>
            <person name="Ohm R.A."/>
            <person name="Bhattacharya S.S."/>
            <person name="Shirouzu T."/>
            <person name="Yoshinaga Y."/>
            <person name="Martin F.M."/>
            <person name="Grigoriev I.V."/>
            <person name="Hibbett D.S."/>
        </authorList>
    </citation>
    <scope>NUCLEOTIDE SEQUENCE [LARGE SCALE GENOMIC DNA]</scope>
    <source>
        <strain evidence="4 5">HHB10207 ss-3</strain>
    </source>
</reference>
<feature type="coiled-coil region" evidence="1">
    <location>
        <begin position="265"/>
        <end position="292"/>
    </location>
</feature>
<feature type="domain" description="MSP" evidence="3">
    <location>
        <begin position="3"/>
        <end position="124"/>
    </location>
</feature>
<evidence type="ECO:0000313" key="4">
    <source>
        <dbReference type="EMBL" id="KZT39962.1"/>
    </source>
</evidence>
<dbReference type="InterPro" id="IPR013783">
    <property type="entry name" value="Ig-like_fold"/>
</dbReference>
<keyword evidence="1" id="KW-0175">Coiled coil</keyword>
<organism evidence="4 5">
    <name type="scientific">Sistotremastrum suecicum HHB10207 ss-3</name>
    <dbReference type="NCBI Taxonomy" id="1314776"/>
    <lineage>
        <taxon>Eukaryota</taxon>
        <taxon>Fungi</taxon>
        <taxon>Dikarya</taxon>
        <taxon>Basidiomycota</taxon>
        <taxon>Agaricomycotina</taxon>
        <taxon>Agaricomycetes</taxon>
        <taxon>Sistotremastrales</taxon>
        <taxon>Sistotremastraceae</taxon>
        <taxon>Sistotremastrum</taxon>
    </lineage>
</organism>
<feature type="region of interest" description="Disordered" evidence="2">
    <location>
        <begin position="239"/>
        <end position="260"/>
    </location>
</feature>
<dbReference type="Proteomes" id="UP000076798">
    <property type="component" value="Unassembled WGS sequence"/>
</dbReference>
<keyword evidence="5" id="KW-1185">Reference proteome</keyword>
<dbReference type="Gene3D" id="2.60.40.10">
    <property type="entry name" value="Immunoglobulins"/>
    <property type="match status" value="1"/>
</dbReference>
<gene>
    <name evidence="4" type="ORF">SISSUDRAFT_1044941</name>
</gene>
<evidence type="ECO:0000313" key="5">
    <source>
        <dbReference type="Proteomes" id="UP000076798"/>
    </source>
</evidence>
<dbReference type="EMBL" id="KV428039">
    <property type="protein sequence ID" value="KZT39962.1"/>
    <property type="molecule type" value="Genomic_DNA"/>
</dbReference>
<dbReference type="SUPFAM" id="SSF49354">
    <property type="entry name" value="PapD-like"/>
    <property type="match status" value="1"/>
</dbReference>
<feature type="region of interest" description="Disordered" evidence="2">
    <location>
        <begin position="153"/>
        <end position="197"/>
    </location>
</feature>
<name>A0A166EUM3_9AGAM</name>
<sequence length="373" mass="40723">MGDLSIFPEGNFYFNGPFSGPATLRLTNDGSEPLAIKVQTLRVALKMFIVQPVLARIEPKESLSIKVHLSGRRDDGQMDHDRRDSFRIQYLPITGDRSMVSLRDIWHLHAGAARHKSLYSIYTPASPMNYAAMNGDVERSVLSSPAGLIQAFHPRASETPSTFTSTPSFDPDYMYNLSDQPAAPPYNEGSDGGYSEPPSALLPHMVDNVHTRILSQAAMIIEQPLPQSATAPARLSPVEEIPPASSSVADLTTPAPTPAPRLVNAEELNVAYETLMDKYDAAREAMERFAEALDAIPVDPEVVRRRRRRALAPRTTVPAALTPDASTLVGAEHVSEPNTKGQETTSVVSVIKNSVPGLTRGLQSSERENVKQF</sequence>